<dbReference type="Proteomes" id="UP000683360">
    <property type="component" value="Unassembled WGS sequence"/>
</dbReference>
<protein>
    <submittedName>
        <fullName evidence="1">ZBTB17</fullName>
    </submittedName>
</protein>
<name>A0A8S3RAE8_MYTED</name>
<organism evidence="1 2">
    <name type="scientific">Mytilus edulis</name>
    <name type="common">Blue mussel</name>
    <dbReference type="NCBI Taxonomy" id="6550"/>
    <lineage>
        <taxon>Eukaryota</taxon>
        <taxon>Metazoa</taxon>
        <taxon>Spiralia</taxon>
        <taxon>Lophotrochozoa</taxon>
        <taxon>Mollusca</taxon>
        <taxon>Bivalvia</taxon>
        <taxon>Autobranchia</taxon>
        <taxon>Pteriomorphia</taxon>
        <taxon>Mytilida</taxon>
        <taxon>Mytiloidea</taxon>
        <taxon>Mytilidae</taxon>
        <taxon>Mytilinae</taxon>
        <taxon>Mytilus</taxon>
    </lineage>
</organism>
<evidence type="ECO:0000313" key="1">
    <source>
        <dbReference type="EMBL" id="CAG2205539.1"/>
    </source>
</evidence>
<dbReference type="AlphaFoldDB" id="A0A8S3RAE8"/>
<dbReference type="SUPFAM" id="SSF75011">
    <property type="entry name" value="3-carboxy-cis,cis-mucoante lactonizing enzyme"/>
    <property type="match status" value="1"/>
</dbReference>
<dbReference type="EMBL" id="CAJPWZ010001024">
    <property type="protein sequence ID" value="CAG2205539.1"/>
    <property type="molecule type" value="Genomic_DNA"/>
</dbReference>
<proteinExistence type="predicted"/>
<gene>
    <name evidence="1" type="ORF">MEDL_19921</name>
</gene>
<sequence>MEFKHKCVPEQLGLILDIYKAAEKYNITDYIVNFANTSTFPSKTWWSYRISCDNDFYMFRHIHSAIKTHKAWTIAKQFPELRVSAKYVIDLCSIVHYEDEHLLCDKCGKFFLNIVEHLLVSFDFIQDKRDDLWQDIININSIQFSVLWTKLVKSYFQFDVSLRLKFQLQPIKYSDIRAVVITNNQLVFADYARNSLLIYDINGSYNREIKLSSNPLSISEINKDDVAVSYYRGQRIEIISINTGEVKKIIETNDVIHVISYQNGLIYAVVDDQNIDVMNMTGKLIRSFKCPSKSIVQCLSTDSDIMFFTDPSTGTLFCCDLYGSVKWKCTDDTMNWPTKVITDGNGNVFVSCNESNNVVVVSSDGKHHKELLSKKDGLKNPTAIYYEKLNNCLLVCNEDYRDVLLFDVKHSAKMIQI</sequence>
<dbReference type="OrthoDB" id="6090778at2759"/>
<reference evidence="1" key="1">
    <citation type="submission" date="2021-03" db="EMBL/GenBank/DDBJ databases">
        <authorList>
            <person name="Bekaert M."/>
        </authorList>
    </citation>
    <scope>NUCLEOTIDE SEQUENCE</scope>
</reference>
<dbReference type="InterPro" id="IPR011042">
    <property type="entry name" value="6-blade_b-propeller_TolB-like"/>
</dbReference>
<keyword evidence="2" id="KW-1185">Reference proteome</keyword>
<dbReference type="Gene3D" id="2.120.10.30">
    <property type="entry name" value="TolB, C-terminal domain"/>
    <property type="match status" value="1"/>
</dbReference>
<evidence type="ECO:0000313" key="2">
    <source>
        <dbReference type="Proteomes" id="UP000683360"/>
    </source>
</evidence>
<comment type="caution">
    <text evidence="1">The sequence shown here is derived from an EMBL/GenBank/DDBJ whole genome shotgun (WGS) entry which is preliminary data.</text>
</comment>
<accession>A0A8S3RAE8</accession>